<dbReference type="AlphaFoldDB" id="A0A318A209"/>
<sequence>MLYQDGQLAAAEESGSSVAADTPPGTYELQLSCQGGAESAITITVTAAGAATTRLSAPCDEGVQTAPVTLVNTGVTVAVSGEGDQHVVWAAVLATEPLA</sequence>
<organism evidence="1 2">
    <name type="scientific">Cryobacterium arcticum</name>
    <dbReference type="NCBI Taxonomy" id="670052"/>
    <lineage>
        <taxon>Bacteria</taxon>
        <taxon>Bacillati</taxon>
        <taxon>Actinomycetota</taxon>
        <taxon>Actinomycetes</taxon>
        <taxon>Micrococcales</taxon>
        <taxon>Microbacteriaceae</taxon>
        <taxon>Cryobacterium</taxon>
    </lineage>
</organism>
<dbReference type="EMBL" id="QHLY01000005">
    <property type="protein sequence ID" value="PXA71988.1"/>
    <property type="molecule type" value="Genomic_DNA"/>
</dbReference>
<reference evidence="1 2" key="1">
    <citation type="submission" date="2018-05" db="EMBL/GenBank/DDBJ databases">
        <title>Genetic diversity of glacier-inhabiting Cryobacterium bacteria in China and description of Cryobacterium mengkeensis sp. nov. and Arthrobacter glacialis sp. nov.</title>
        <authorList>
            <person name="Liu Q."/>
            <person name="Xin Y.-H."/>
        </authorList>
    </citation>
    <scope>NUCLEOTIDE SEQUENCE [LARGE SCALE GENOMIC DNA]</scope>
    <source>
        <strain evidence="1 2">SK-1</strain>
    </source>
</reference>
<name>A0A318A209_9MICO</name>
<comment type="caution">
    <text evidence="1">The sequence shown here is derived from an EMBL/GenBank/DDBJ whole genome shotgun (WGS) entry which is preliminary data.</text>
</comment>
<evidence type="ECO:0000313" key="1">
    <source>
        <dbReference type="EMBL" id="PXA71988.1"/>
    </source>
</evidence>
<protein>
    <submittedName>
        <fullName evidence="1">Uncharacterized protein</fullName>
    </submittedName>
</protein>
<dbReference type="OrthoDB" id="5122957at2"/>
<keyword evidence="2" id="KW-1185">Reference proteome</keyword>
<accession>A0A318A209</accession>
<proteinExistence type="predicted"/>
<evidence type="ECO:0000313" key="2">
    <source>
        <dbReference type="Proteomes" id="UP000246722"/>
    </source>
</evidence>
<dbReference type="Proteomes" id="UP000246722">
    <property type="component" value="Unassembled WGS sequence"/>
</dbReference>
<gene>
    <name evidence="1" type="ORF">CTB96_03490</name>
</gene>